<comment type="caution">
    <text evidence="6">The sequence shown here is derived from an EMBL/GenBank/DDBJ whole genome shotgun (WGS) entry which is preliminary data.</text>
</comment>
<dbReference type="InterPro" id="IPR008920">
    <property type="entry name" value="TF_FadR/GntR_C"/>
</dbReference>
<dbReference type="SUPFAM" id="SSF48008">
    <property type="entry name" value="GntR ligand-binding domain-like"/>
    <property type="match status" value="1"/>
</dbReference>
<sequence length="230" mass="25177">MVRSIVVTSVIDAVVEDLRSQVLARELPADHPLTEADVASRYDVARPTAKAAIERLVSEKVLVRKNHKTARVVKLGPDDVRDIYQTRVYLESEVLRRLAARRAVPEEARAANAEIEDLWKQGIWDIVGPDMRFHTCLIDSLGSERTSAAYASLAFEVKLCMSQLQGSQRLSPEIIAAEHALILTRISEGDAVGAAAVLDEHLSRARELLAAALGGEPGPEAFRPSTALPR</sequence>
<evidence type="ECO:0000259" key="5">
    <source>
        <dbReference type="SMART" id="SM00895"/>
    </source>
</evidence>
<evidence type="ECO:0000313" key="6">
    <source>
        <dbReference type="EMBL" id="PFG18276.1"/>
    </source>
</evidence>
<keyword evidence="7" id="KW-1185">Reference proteome</keyword>
<dbReference type="PANTHER" id="PTHR43537">
    <property type="entry name" value="TRANSCRIPTIONAL REGULATOR, GNTR FAMILY"/>
    <property type="match status" value="1"/>
</dbReference>
<dbReference type="GO" id="GO:0003700">
    <property type="term" value="F:DNA-binding transcription factor activity"/>
    <property type="evidence" value="ECO:0007669"/>
    <property type="project" value="InterPro"/>
</dbReference>
<dbReference type="Pfam" id="PF07729">
    <property type="entry name" value="FCD"/>
    <property type="match status" value="1"/>
</dbReference>
<accession>A0A2A9CVV5</accession>
<dbReference type="SMART" id="SM00895">
    <property type="entry name" value="FCD"/>
    <property type="match status" value="1"/>
</dbReference>
<dbReference type="Gene3D" id="1.20.120.530">
    <property type="entry name" value="GntR ligand-binding domain-like"/>
    <property type="match status" value="1"/>
</dbReference>
<dbReference type="InterPro" id="IPR000524">
    <property type="entry name" value="Tscrpt_reg_HTH_GntR"/>
</dbReference>
<gene>
    <name evidence="6" type="ORF">ATK74_2860</name>
</gene>
<dbReference type="GO" id="GO:0003677">
    <property type="term" value="F:DNA binding"/>
    <property type="evidence" value="ECO:0007669"/>
    <property type="project" value="UniProtKB-KW"/>
</dbReference>
<feature type="domain" description="GntR C-terminal" evidence="5">
    <location>
        <begin position="82"/>
        <end position="204"/>
    </location>
</feature>
<evidence type="ECO:0000256" key="3">
    <source>
        <dbReference type="ARBA" id="ARBA00023163"/>
    </source>
</evidence>
<dbReference type="AlphaFoldDB" id="A0A2A9CVV5"/>
<feature type="domain" description="HTH gntR-type" evidence="4">
    <location>
        <begin position="14"/>
        <end position="72"/>
    </location>
</feature>
<evidence type="ECO:0000256" key="1">
    <source>
        <dbReference type="ARBA" id="ARBA00023015"/>
    </source>
</evidence>
<keyword evidence="2" id="KW-0238">DNA-binding</keyword>
<protein>
    <submittedName>
        <fullName evidence="6">GntR family transcriptional regulator</fullName>
    </submittedName>
</protein>
<evidence type="ECO:0000313" key="7">
    <source>
        <dbReference type="Proteomes" id="UP000226079"/>
    </source>
</evidence>
<dbReference type="OrthoDB" id="5243844at2"/>
<evidence type="ECO:0000259" key="4">
    <source>
        <dbReference type="SMART" id="SM00345"/>
    </source>
</evidence>
<keyword evidence="3" id="KW-0804">Transcription</keyword>
<dbReference type="Pfam" id="PF00392">
    <property type="entry name" value="GntR"/>
    <property type="match status" value="1"/>
</dbReference>
<dbReference type="Gene3D" id="1.10.10.10">
    <property type="entry name" value="Winged helix-like DNA-binding domain superfamily/Winged helix DNA-binding domain"/>
    <property type="match status" value="1"/>
</dbReference>
<dbReference type="Proteomes" id="UP000226079">
    <property type="component" value="Unassembled WGS sequence"/>
</dbReference>
<proteinExistence type="predicted"/>
<dbReference type="InterPro" id="IPR036390">
    <property type="entry name" value="WH_DNA-bd_sf"/>
</dbReference>
<dbReference type="EMBL" id="PDJC01000001">
    <property type="protein sequence ID" value="PFG18276.1"/>
    <property type="molecule type" value="Genomic_DNA"/>
</dbReference>
<dbReference type="SMART" id="SM00345">
    <property type="entry name" value="HTH_GNTR"/>
    <property type="match status" value="1"/>
</dbReference>
<organism evidence="6 7">
    <name type="scientific">Propionicimonas paludicola</name>
    <dbReference type="NCBI Taxonomy" id="185243"/>
    <lineage>
        <taxon>Bacteria</taxon>
        <taxon>Bacillati</taxon>
        <taxon>Actinomycetota</taxon>
        <taxon>Actinomycetes</taxon>
        <taxon>Propionibacteriales</taxon>
        <taxon>Nocardioidaceae</taxon>
        <taxon>Propionicimonas</taxon>
    </lineage>
</organism>
<dbReference type="PANTHER" id="PTHR43537:SF45">
    <property type="entry name" value="GNTR FAMILY REGULATORY PROTEIN"/>
    <property type="match status" value="1"/>
</dbReference>
<evidence type="ECO:0000256" key="2">
    <source>
        <dbReference type="ARBA" id="ARBA00023125"/>
    </source>
</evidence>
<keyword evidence="1" id="KW-0805">Transcription regulation</keyword>
<name>A0A2A9CVV5_9ACTN</name>
<dbReference type="SUPFAM" id="SSF46785">
    <property type="entry name" value="Winged helix' DNA-binding domain"/>
    <property type="match status" value="1"/>
</dbReference>
<reference evidence="6 7" key="1">
    <citation type="submission" date="2017-10" db="EMBL/GenBank/DDBJ databases">
        <title>Sequencing the genomes of 1000 actinobacteria strains.</title>
        <authorList>
            <person name="Klenk H.-P."/>
        </authorList>
    </citation>
    <scope>NUCLEOTIDE SEQUENCE [LARGE SCALE GENOMIC DNA]</scope>
    <source>
        <strain evidence="6 7">DSM 15597</strain>
    </source>
</reference>
<dbReference type="InterPro" id="IPR036388">
    <property type="entry name" value="WH-like_DNA-bd_sf"/>
</dbReference>
<dbReference type="InterPro" id="IPR011711">
    <property type="entry name" value="GntR_C"/>
</dbReference>